<dbReference type="SMART" id="SM00862">
    <property type="entry name" value="Trans_reg_C"/>
    <property type="match status" value="1"/>
</dbReference>
<dbReference type="Pfam" id="PF00486">
    <property type="entry name" value="Trans_reg_C"/>
    <property type="match status" value="1"/>
</dbReference>
<dbReference type="RefSeq" id="WP_175232268.1">
    <property type="nucleotide sequence ID" value="NZ_CADIKH010000060.1"/>
</dbReference>
<dbReference type="Proteomes" id="UP000494363">
    <property type="component" value="Unassembled WGS sequence"/>
</dbReference>
<feature type="DNA-binding region" description="OmpR/PhoB-type" evidence="3">
    <location>
        <begin position="142"/>
        <end position="241"/>
    </location>
</feature>
<keyword evidence="7" id="KW-1185">Reference proteome</keyword>
<dbReference type="InterPro" id="IPR001789">
    <property type="entry name" value="Sig_transdc_resp-reg_receiver"/>
</dbReference>
<dbReference type="SUPFAM" id="SSF52172">
    <property type="entry name" value="CheY-like"/>
    <property type="match status" value="1"/>
</dbReference>
<dbReference type="GO" id="GO:0005829">
    <property type="term" value="C:cytosol"/>
    <property type="evidence" value="ECO:0007669"/>
    <property type="project" value="TreeGrafter"/>
</dbReference>
<dbReference type="GO" id="GO:0032993">
    <property type="term" value="C:protein-DNA complex"/>
    <property type="evidence" value="ECO:0007669"/>
    <property type="project" value="TreeGrafter"/>
</dbReference>
<dbReference type="Pfam" id="PF00072">
    <property type="entry name" value="Response_reg"/>
    <property type="match status" value="1"/>
</dbReference>
<dbReference type="Gene3D" id="1.10.10.10">
    <property type="entry name" value="Winged helix-like DNA-binding domain superfamily/Winged helix DNA-binding domain"/>
    <property type="match status" value="1"/>
</dbReference>
<evidence type="ECO:0000256" key="2">
    <source>
        <dbReference type="PROSITE-ProRule" id="PRU00169"/>
    </source>
</evidence>
<dbReference type="Gene3D" id="6.10.250.690">
    <property type="match status" value="1"/>
</dbReference>
<dbReference type="GO" id="GO:0006355">
    <property type="term" value="P:regulation of DNA-templated transcription"/>
    <property type="evidence" value="ECO:0007669"/>
    <property type="project" value="InterPro"/>
</dbReference>
<dbReference type="InterPro" id="IPR016032">
    <property type="entry name" value="Sig_transdc_resp-reg_C-effctor"/>
</dbReference>
<dbReference type="InterPro" id="IPR036388">
    <property type="entry name" value="WH-like_DNA-bd_sf"/>
</dbReference>
<dbReference type="AlphaFoldDB" id="A0A6J5F5U5"/>
<protein>
    <submittedName>
        <fullName evidence="6">Response regulator MprA</fullName>
    </submittedName>
</protein>
<proteinExistence type="predicted"/>
<dbReference type="CDD" id="cd00383">
    <property type="entry name" value="trans_reg_C"/>
    <property type="match status" value="1"/>
</dbReference>
<sequence>MNPAVDSPSPAHVHASHILVIEDDKPTSDQITRALEDSGFSVEQVLTGWQGLSRALAQRFDAIVLDIMLPEIDGFSVLSTLRNVGQRVPILLLSALDEVDTRVKGLHAGADDYLVKPFYFDELSARINVLLRRCRPVGWRDDSTLTFGDLTLDTLTGQVTRRGTVINLKARESRLLAFLIQHAGSVVTRSMLFEAVWNYRADVQSDVIAIHITRLRRKISLDGTLPQLIHNVHGTGWVLHA</sequence>
<evidence type="ECO:0000259" key="5">
    <source>
        <dbReference type="PROSITE" id="PS51755"/>
    </source>
</evidence>
<feature type="domain" description="OmpR/PhoB-type" evidence="5">
    <location>
        <begin position="142"/>
        <end position="241"/>
    </location>
</feature>
<evidence type="ECO:0000259" key="4">
    <source>
        <dbReference type="PROSITE" id="PS50110"/>
    </source>
</evidence>
<dbReference type="InterPro" id="IPR039420">
    <property type="entry name" value="WalR-like"/>
</dbReference>
<evidence type="ECO:0000256" key="1">
    <source>
        <dbReference type="ARBA" id="ARBA00023125"/>
    </source>
</evidence>
<dbReference type="SUPFAM" id="SSF46894">
    <property type="entry name" value="C-terminal effector domain of the bipartite response regulators"/>
    <property type="match status" value="1"/>
</dbReference>
<organism evidence="6 7">
    <name type="scientific">Paraburkholderia humisilvae</name>
    <dbReference type="NCBI Taxonomy" id="627669"/>
    <lineage>
        <taxon>Bacteria</taxon>
        <taxon>Pseudomonadati</taxon>
        <taxon>Pseudomonadota</taxon>
        <taxon>Betaproteobacteria</taxon>
        <taxon>Burkholderiales</taxon>
        <taxon>Burkholderiaceae</taxon>
        <taxon>Paraburkholderia</taxon>
    </lineage>
</organism>
<feature type="modified residue" description="4-aspartylphosphate" evidence="2">
    <location>
        <position position="66"/>
    </location>
</feature>
<dbReference type="Gene3D" id="3.40.50.2300">
    <property type="match status" value="1"/>
</dbReference>
<dbReference type="InterPro" id="IPR001867">
    <property type="entry name" value="OmpR/PhoB-type_DNA-bd"/>
</dbReference>
<dbReference type="PROSITE" id="PS50110">
    <property type="entry name" value="RESPONSE_REGULATORY"/>
    <property type="match status" value="1"/>
</dbReference>
<dbReference type="GO" id="GO:0000156">
    <property type="term" value="F:phosphorelay response regulator activity"/>
    <property type="evidence" value="ECO:0007669"/>
    <property type="project" value="TreeGrafter"/>
</dbReference>
<evidence type="ECO:0000256" key="3">
    <source>
        <dbReference type="PROSITE-ProRule" id="PRU01091"/>
    </source>
</evidence>
<dbReference type="PANTHER" id="PTHR48111:SF76">
    <property type="entry name" value="TWO-COMPONENT RESPONSE REGULATOR"/>
    <property type="match status" value="1"/>
</dbReference>
<reference evidence="6 7" key="1">
    <citation type="submission" date="2020-04" db="EMBL/GenBank/DDBJ databases">
        <authorList>
            <person name="De Canck E."/>
        </authorList>
    </citation>
    <scope>NUCLEOTIDE SEQUENCE [LARGE SCALE GENOMIC DNA]</scope>
    <source>
        <strain evidence="6 7">LMG 29542</strain>
    </source>
</reference>
<evidence type="ECO:0000313" key="6">
    <source>
        <dbReference type="EMBL" id="CAB3772536.1"/>
    </source>
</evidence>
<evidence type="ECO:0000313" key="7">
    <source>
        <dbReference type="Proteomes" id="UP000494363"/>
    </source>
</evidence>
<dbReference type="PANTHER" id="PTHR48111">
    <property type="entry name" value="REGULATOR OF RPOS"/>
    <property type="match status" value="1"/>
</dbReference>
<dbReference type="PROSITE" id="PS51755">
    <property type="entry name" value="OMPR_PHOB"/>
    <property type="match status" value="1"/>
</dbReference>
<keyword evidence="2" id="KW-0597">Phosphoprotein</keyword>
<name>A0A6J5F5U5_9BURK</name>
<dbReference type="SMART" id="SM00448">
    <property type="entry name" value="REC"/>
    <property type="match status" value="1"/>
</dbReference>
<gene>
    <name evidence="6" type="primary">mprA_2</name>
    <name evidence="6" type="ORF">LMG29542_06891</name>
</gene>
<dbReference type="InterPro" id="IPR011006">
    <property type="entry name" value="CheY-like_superfamily"/>
</dbReference>
<dbReference type="GO" id="GO:0000976">
    <property type="term" value="F:transcription cis-regulatory region binding"/>
    <property type="evidence" value="ECO:0007669"/>
    <property type="project" value="TreeGrafter"/>
</dbReference>
<feature type="domain" description="Response regulatory" evidence="4">
    <location>
        <begin position="17"/>
        <end position="131"/>
    </location>
</feature>
<accession>A0A6J5F5U5</accession>
<keyword evidence="1 3" id="KW-0238">DNA-binding</keyword>
<dbReference type="EMBL" id="CADIKH010000060">
    <property type="protein sequence ID" value="CAB3772536.1"/>
    <property type="molecule type" value="Genomic_DNA"/>
</dbReference>